<dbReference type="Gene3D" id="3.20.20.70">
    <property type="entry name" value="Aldolase class I"/>
    <property type="match status" value="1"/>
</dbReference>
<reference evidence="15 16" key="1">
    <citation type="submission" date="2015-01" db="EMBL/GenBank/DDBJ databases">
        <title>Desulfovibrio sp. JC271 draft genome sequence.</title>
        <authorList>
            <person name="Shivani Y."/>
            <person name="Subhash Y."/>
            <person name="Sasikala C."/>
            <person name="Ramana C.V."/>
        </authorList>
    </citation>
    <scope>NUCLEOTIDE SEQUENCE [LARGE SCALE GENOMIC DNA]</scope>
    <source>
        <strain evidence="15 16">JC271</strain>
    </source>
</reference>
<evidence type="ECO:0000256" key="9">
    <source>
        <dbReference type="ARBA" id="ARBA00048205"/>
    </source>
</evidence>
<protein>
    <recommendedName>
        <fullName evidence="11">tRNA-dihydrouridine synthase</fullName>
        <ecNumber evidence="11">1.3.1.-</ecNumber>
    </recommendedName>
</protein>
<gene>
    <name evidence="15" type="ORF">SP90_10375</name>
</gene>
<evidence type="ECO:0000256" key="7">
    <source>
        <dbReference type="ARBA" id="ARBA00022884"/>
    </source>
</evidence>
<keyword evidence="4 11" id="KW-0288">FMN</keyword>
<dbReference type="InterPro" id="IPR024036">
    <property type="entry name" value="tRNA-dHydroUridine_Synthase_C"/>
</dbReference>
<feature type="active site" description="Proton donor" evidence="12">
    <location>
        <position position="104"/>
    </location>
</feature>
<dbReference type="Proteomes" id="UP000091979">
    <property type="component" value="Unassembled WGS sequence"/>
</dbReference>
<keyword evidence="8 11" id="KW-0560">Oxidoreductase</keyword>
<keyword evidence="6" id="KW-0521">NADP</keyword>
<dbReference type="OrthoDB" id="9764501at2"/>
<comment type="catalytic activity">
    <reaction evidence="10">
        <text>a 5,6-dihydrouridine in tRNA + NAD(+) = a uridine in tRNA + NADH + H(+)</text>
        <dbReference type="Rhea" id="RHEA:54452"/>
        <dbReference type="Rhea" id="RHEA-COMP:13339"/>
        <dbReference type="Rhea" id="RHEA-COMP:13887"/>
        <dbReference type="ChEBI" id="CHEBI:15378"/>
        <dbReference type="ChEBI" id="CHEBI:57540"/>
        <dbReference type="ChEBI" id="CHEBI:57945"/>
        <dbReference type="ChEBI" id="CHEBI:65315"/>
        <dbReference type="ChEBI" id="CHEBI:74443"/>
    </reaction>
</comment>
<organism evidence="15 16">
    <name type="scientific">Halodesulfovibrio spirochaetisodalis</name>
    <dbReference type="NCBI Taxonomy" id="1560234"/>
    <lineage>
        <taxon>Bacteria</taxon>
        <taxon>Pseudomonadati</taxon>
        <taxon>Thermodesulfobacteriota</taxon>
        <taxon>Desulfovibrionia</taxon>
        <taxon>Desulfovibrionales</taxon>
        <taxon>Desulfovibrionaceae</taxon>
        <taxon>Halodesulfovibrio</taxon>
    </lineage>
</organism>
<comment type="caution">
    <text evidence="15">The sequence shown here is derived from an EMBL/GenBank/DDBJ whole genome shotgun (WGS) entry which is preliminary data.</text>
</comment>
<dbReference type="EMBL" id="JXMS01000017">
    <property type="protein sequence ID" value="OBQ50166.1"/>
    <property type="molecule type" value="Genomic_DNA"/>
</dbReference>
<dbReference type="STRING" id="1560234.SP90_10375"/>
<feature type="binding site" evidence="13">
    <location>
        <position position="74"/>
    </location>
    <ligand>
        <name>FMN</name>
        <dbReference type="ChEBI" id="CHEBI:58210"/>
    </ligand>
</feature>
<comment type="function">
    <text evidence="1 11">Catalyzes the synthesis of 5,6-dihydrouridine (D), a modified base found in the D-loop of most tRNAs, via the reduction of the C5-C6 double bond in target uridines.</text>
</comment>
<feature type="binding site" evidence="13">
    <location>
        <position position="144"/>
    </location>
    <ligand>
        <name>FMN</name>
        <dbReference type="ChEBI" id="CHEBI:58210"/>
    </ligand>
</feature>
<keyword evidence="7" id="KW-0694">RNA-binding</keyword>
<dbReference type="GO" id="GO:0050660">
    <property type="term" value="F:flavin adenine dinucleotide binding"/>
    <property type="evidence" value="ECO:0007669"/>
    <property type="project" value="InterPro"/>
</dbReference>
<dbReference type="InterPro" id="IPR001269">
    <property type="entry name" value="DUS_fam"/>
</dbReference>
<dbReference type="RefSeq" id="WP_066855520.1">
    <property type="nucleotide sequence ID" value="NZ_JXMS01000017.1"/>
</dbReference>
<feature type="binding site" evidence="13">
    <location>
        <position position="174"/>
    </location>
    <ligand>
        <name>FMN</name>
        <dbReference type="ChEBI" id="CHEBI:58210"/>
    </ligand>
</feature>
<dbReference type="Gene3D" id="1.10.1200.80">
    <property type="entry name" value="Putative flavin oxidoreducatase, domain 2"/>
    <property type="match status" value="1"/>
</dbReference>
<evidence type="ECO:0000256" key="11">
    <source>
        <dbReference type="PIRNR" id="PIRNR006621"/>
    </source>
</evidence>
<evidence type="ECO:0000256" key="6">
    <source>
        <dbReference type="ARBA" id="ARBA00022857"/>
    </source>
</evidence>
<sequence>MQYTDNTGLNISPDRPWLAPLAGYSDLCFRLLCKEFGAAVVCSEMVSAKGLYYKSNNTHKLLETTEKESPAVFQLFGNDADIMSHAMEPLVKAGYKWFDLNMGCSVRKVFKQGCGSSMMRDIENSVRVAKAMISIGGKGKVGFKFRLGVDSEQEVYKELALRLEDAGAGWLTLHPRTAAQGFSGTARWSAIKELVEAVSIPVIASGDLLEPEDGVRCVKETGAASVMFARGAIGNPAIFDEYITLYKGETLRRPDPLKTMHLIQRHKELARVYTNERSALFKMRTFVPRYVRLFKGAKALRQQLSTCTDWEQLDAVIKEFFDRCEAVDLDEISETISMQDTTE</sequence>
<comment type="catalytic activity">
    <reaction evidence="9">
        <text>a 5,6-dihydrouridine in tRNA + NADP(+) = a uridine in tRNA + NADPH + H(+)</text>
        <dbReference type="Rhea" id="RHEA:23624"/>
        <dbReference type="Rhea" id="RHEA-COMP:13339"/>
        <dbReference type="Rhea" id="RHEA-COMP:13887"/>
        <dbReference type="ChEBI" id="CHEBI:15378"/>
        <dbReference type="ChEBI" id="CHEBI:57783"/>
        <dbReference type="ChEBI" id="CHEBI:58349"/>
        <dbReference type="ChEBI" id="CHEBI:65315"/>
        <dbReference type="ChEBI" id="CHEBI:74443"/>
    </reaction>
</comment>
<evidence type="ECO:0000256" key="2">
    <source>
        <dbReference type="ARBA" id="ARBA00022555"/>
    </source>
</evidence>
<proteinExistence type="inferred from homology"/>
<dbReference type="InterPro" id="IPR013785">
    <property type="entry name" value="Aldolase_TIM"/>
</dbReference>
<name>A0A1B7XBV9_9BACT</name>
<dbReference type="PANTHER" id="PTHR45846:SF1">
    <property type="entry name" value="TRNA-DIHYDROURIDINE(47) SYNTHASE [NAD(P)(+)]-LIKE"/>
    <property type="match status" value="1"/>
</dbReference>
<keyword evidence="13" id="KW-0547">Nucleotide-binding</keyword>
<evidence type="ECO:0000256" key="12">
    <source>
        <dbReference type="PIRSR" id="PIRSR006621-1"/>
    </source>
</evidence>
<comment type="similarity">
    <text evidence="11">Belongs to the dus family.</text>
</comment>
<keyword evidence="5 11" id="KW-0819">tRNA processing</keyword>
<keyword evidence="2" id="KW-0820">tRNA-binding</keyword>
<dbReference type="GO" id="GO:0017150">
    <property type="term" value="F:tRNA dihydrouridine synthase activity"/>
    <property type="evidence" value="ECO:0007669"/>
    <property type="project" value="InterPro"/>
</dbReference>
<dbReference type="AlphaFoldDB" id="A0A1B7XBV9"/>
<evidence type="ECO:0000256" key="8">
    <source>
        <dbReference type="ARBA" id="ARBA00023002"/>
    </source>
</evidence>
<evidence type="ECO:0000256" key="1">
    <source>
        <dbReference type="ARBA" id="ARBA00002790"/>
    </source>
</evidence>
<feature type="binding site" evidence="13">
    <location>
        <begin position="229"/>
        <end position="230"/>
    </location>
    <ligand>
        <name>FMN</name>
        <dbReference type="ChEBI" id="CHEBI:58210"/>
    </ligand>
</feature>
<dbReference type="PANTHER" id="PTHR45846">
    <property type="entry name" value="TRNA-DIHYDROURIDINE(47) SYNTHASE [NAD(P)(+)]-LIKE"/>
    <property type="match status" value="1"/>
</dbReference>
<keyword evidence="3 11" id="KW-0285">Flavoprotein</keyword>
<dbReference type="CDD" id="cd02801">
    <property type="entry name" value="DUS_like_FMN"/>
    <property type="match status" value="1"/>
</dbReference>
<evidence type="ECO:0000313" key="15">
    <source>
        <dbReference type="EMBL" id="OBQ50166.1"/>
    </source>
</evidence>
<accession>A0A1B7XBV9</accession>
<dbReference type="PIRSF" id="PIRSF006621">
    <property type="entry name" value="Dus"/>
    <property type="match status" value="1"/>
</dbReference>
<keyword evidence="16" id="KW-1185">Reference proteome</keyword>
<dbReference type="PATRIC" id="fig|1560234.3.peg.923"/>
<comment type="cofactor">
    <cofactor evidence="11 13">
        <name>FMN</name>
        <dbReference type="ChEBI" id="CHEBI:58210"/>
    </cofactor>
</comment>
<evidence type="ECO:0000313" key="16">
    <source>
        <dbReference type="Proteomes" id="UP000091979"/>
    </source>
</evidence>
<evidence type="ECO:0000256" key="4">
    <source>
        <dbReference type="ARBA" id="ARBA00022643"/>
    </source>
</evidence>
<evidence type="ECO:0000256" key="13">
    <source>
        <dbReference type="PIRSR" id="PIRSR006621-2"/>
    </source>
</evidence>
<feature type="domain" description="DUS-like FMN-binding" evidence="14">
    <location>
        <begin position="18"/>
        <end position="318"/>
    </location>
</feature>
<evidence type="ECO:0000256" key="5">
    <source>
        <dbReference type="ARBA" id="ARBA00022694"/>
    </source>
</evidence>
<dbReference type="GO" id="GO:0000049">
    <property type="term" value="F:tRNA binding"/>
    <property type="evidence" value="ECO:0007669"/>
    <property type="project" value="UniProtKB-KW"/>
</dbReference>
<evidence type="ECO:0000256" key="3">
    <source>
        <dbReference type="ARBA" id="ARBA00022630"/>
    </source>
</evidence>
<evidence type="ECO:0000259" key="14">
    <source>
        <dbReference type="Pfam" id="PF01207"/>
    </source>
</evidence>
<dbReference type="EC" id="1.3.1.-" evidence="11"/>
<evidence type="ECO:0000256" key="10">
    <source>
        <dbReference type="ARBA" id="ARBA00048802"/>
    </source>
</evidence>
<dbReference type="Pfam" id="PF01207">
    <property type="entry name" value="Dus"/>
    <property type="match status" value="1"/>
</dbReference>
<dbReference type="SUPFAM" id="SSF51395">
    <property type="entry name" value="FMN-linked oxidoreductases"/>
    <property type="match status" value="1"/>
</dbReference>
<dbReference type="InterPro" id="IPR035587">
    <property type="entry name" value="DUS-like_FMN-bd"/>
</dbReference>